<dbReference type="Proteomes" id="UP000070412">
    <property type="component" value="Unassembled WGS sequence"/>
</dbReference>
<dbReference type="AlphaFoldDB" id="A0A834R2A1"/>
<feature type="domain" description="Integrator complex subunit 5 C-terminal" evidence="2">
    <location>
        <begin position="370"/>
        <end position="870"/>
    </location>
</feature>
<reference evidence="4" key="3">
    <citation type="submission" date="2022-06" db="UniProtKB">
        <authorList>
            <consortium name="EnsemblMetazoa"/>
        </authorList>
    </citation>
    <scope>IDENTIFICATION</scope>
</reference>
<dbReference type="InterPro" id="IPR029445">
    <property type="entry name" value="INTS5_N"/>
</dbReference>
<dbReference type="OrthoDB" id="69088at2759"/>
<evidence type="ECO:0000259" key="2">
    <source>
        <dbReference type="Pfam" id="PF14838"/>
    </source>
</evidence>
<reference evidence="5" key="1">
    <citation type="journal article" date="2020" name="PLoS Negl. Trop. Dis.">
        <title>High-quality nuclear genome for Sarcoptes scabiei-A critical resource for a neglected parasite.</title>
        <authorList>
            <person name="Korhonen P.K."/>
            <person name="Gasser R.B."/>
            <person name="Ma G."/>
            <person name="Wang T."/>
            <person name="Stroehlein A.J."/>
            <person name="Young N.D."/>
            <person name="Ang C.S."/>
            <person name="Fernando D.D."/>
            <person name="Lu H.C."/>
            <person name="Taylor S."/>
            <person name="Reynolds S.L."/>
            <person name="Mofiz E."/>
            <person name="Najaraj S.H."/>
            <person name="Gowda H."/>
            <person name="Madugundu A."/>
            <person name="Renuse S."/>
            <person name="Holt D."/>
            <person name="Pandey A."/>
            <person name="Papenfuss A.T."/>
            <person name="Fischer K."/>
        </authorList>
    </citation>
    <scope>NUCLEOTIDE SEQUENCE [LARGE SCALE GENOMIC DNA]</scope>
</reference>
<protein>
    <submittedName>
        <fullName evidence="3 4">Uncharacterized protein</fullName>
    </submittedName>
</protein>
<gene>
    <name evidence="3" type="ORF">SSS_5138</name>
</gene>
<evidence type="ECO:0000313" key="4">
    <source>
        <dbReference type="EnsemblMetazoa" id="KAF7488583.1"/>
    </source>
</evidence>
<proteinExistence type="predicted"/>
<feature type="domain" description="Integrator complex subunit 5 N-terminal" evidence="1">
    <location>
        <begin position="14"/>
        <end position="279"/>
    </location>
</feature>
<evidence type="ECO:0000259" key="1">
    <source>
        <dbReference type="Pfam" id="PF14837"/>
    </source>
</evidence>
<evidence type="ECO:0000313" key="5">
    <source>
        <dbReference type="Proteomes" id="UP000070412"/>
    </source>
</evidence>
<dbReference type="EnsemblMetazoa" id="SSS_5138s_mrna">
    <property type="protein sequence ID" value="KAF7488583.1"/>
    <property type="gene ID" value="SSS_5138"/>
</dbReference>
<keyword evidence="5" id="KW-1185">Reference proteome</keyword>
<reference evidence="3" key="2">
    <citation type="submission" date="2020-01" db="EMBL/GenBank/DDBJ databases">
        <authorList>
            <person name="Korhonen P.K.K."/>
            <person name="Guangxu M.G."/>
            <person name="Wang T.W."/>
            <person name="Stroehlein A.J.S."/>
            <person name="Young N.D."/>
            <person name="Ang C.-S.A."/>
            <person name="Fernando D.W.F."/>
            <person name="Lu H.L."/>
            <person name="Taylor S.T."/>
            <person name="Ehtesham M.E.M."/>
            <person name="Najaraj S.H.N."/>
            <person name="Harsha G.H.G."/>
            <person name="Madugundu A.M."/>
            <person name="Renuse S.R."/>
            <person name="Holt D.H."/>
            <person name="Pandey A.P."/>
            <person name="Papenfuss A.P."/>
            <person name="Gasser R.B.G."/>
            <person name="Fischer K.F."/>
        </authorList>
    </citation>
    <scope>NUCLEOTIDE SEQUENCE</scope>
    <source>
        <strain evidence="3">SSS_KF_BRIS2020</strain>
    </source>
</reference>
<dbReference type="Pfam" id="PF14838">
    <property type="entry name" value="INTS5_C"/>
    <property type="match status" value="1"/>
</dbReference>
<accession>A0A834R2A1</accession>
<evidence type="ECO:0000313" key="3">
    <source>
        <dbReference type="EMBL" id="KAF7488583.1"/>
    </source>
</evidence>
<dbReference type="Pfam" id="PF14837">
    <property type="entry name" value="INTS5_N"/>
    <property type="match status" value="1"/>
</dbReference>
<dbReference type="EMBL" id="WVUK01000066">
    <property type="protein sequence ID" value="KAF7488583.1"/>
    <property type="molecule type" value="Genomic_DNA"/>
</dbReference>
<sequence>MSDQARLFFELIDEDRFYSIDDCLQHSLNLLRNNPSMRFLVLDFYQKLFDEYLGQYCLFNKSTSITNEMRLKKIDSNQEKMIDKFCPTILSKFIKSFNKTVIKQESNDDYQKLSISSENLDIVEDCPQSPPTEDMVQDYDLDDVSLNFSLQNDMMTIMNLIEKNIPLIQQTLFDLLIEEKLFSVAKWSLDFIIKITIKYSLPIDYENIQASDSMTDIQLNQSLSFWKQCPLMKILIELVAYSIENNNQCEKDILKIQKFSPKTDWIVANLFESISNNLILKKYIEVLINSSSSSSSNIFILSYLFKHNPYAIVDCSKTNLPFLLKLCACSKPLLDLLANEAAKKDNEVILCFLNASNCYELLIISIRLYNNDNATDIFREKIGSIWNLLMKRLHQFVYEPNYSAIDLTLFVLSVRKNVNDLIEESSQAKDSFSKRFLCRLITLISIHFGEEFLTEVFHHLFNVNNPNFNLQNNWESPKINNIIMTVYNALRLHFGVIIQQQLMETINFFSSKRVSFWMNFYAFNEIHPIQCLDLNQFVQHLTQKGINPLEEHLRNYYIFKIIIKLSDSNVILKHQTRFLLILAIVKVYVEIMKILNADIYLEKFLMIILLNCLKYSRILLKNLCEYSMNEAFIGSILVEIVQKKSSLFSSTVKHDDNQDDRSAVRLYDQIDDFFDFRHKIFPKKLRPSINENKLFVFNRFLLMDLIHSCCKDKSKIAYNLLQLLPREALMKEKPSNEDELKFLCLKTKFETDIAVFMLFEQNPLFWDIFESICRSKDGFRNCYSIIRCLLNVIRSNLGATASYRNMKNIKTALRLISILSKTELFPNSPFEHFRSIPEDQWKSEELVTIMHDIVDYMNDGKQINKQNYFRFYHERLRLIIVHKKPEKKFYYVLKYL</sequence>
<organism evidence="3">
    <name type="scientific">Sarcoptes scabiei</name>
    <name type="common">Itch mite</name>
    <name type="synonym">Acarus scabiei</name>
    <dbReference type="NCBI Taxonomy" id="52283"/>
    <lineage>
        <taxon>Eukaryota</taxon>
        <taxon>Metazoa</taxon>
        <taxon>Ecdysozoa</taxon>
        <taxon>Arthropoda</taxon>
        <taxon>Chelicerata</taxon>
        <taxon>Arachnida</taxon>
        <taxon>Acari</taxon>
        <taxon>Acariformes</taxon>
        <taxon>Sarcoptiformes</taxon>
        <taxon>Astigmata</taxon>
        <taxon>Psoroptidia</taxon>
        <taxon>Sarcoptoidea</taxon>
        <taxon>Sarcoptidae</taxon>
        <taxon>Sarcoptinae</taxon>
        <taxon>Sarcoptes</taxon>
    </lineage>
</organism>
<name>A0A834R2A1_SARSC</name>
<dbReference type="InterPro" id="IPR029444">
    <property type="entry name" value="INTS5_C"/>
</dbReference>